<dbReference type="InterPro" id="IPR024607">
    <property type="entry name" value="Sulfatase_CS"/>
</dbReference>
<dbReference type="PROSITE" id="PS00149">
    <property type="entry name" value="SULFATASE_2"/>
    <property type="match status" value="1"/>
</dbReference>
<dbReference type="Gene3D" id="3.30.1120.10">
    <property type="match status" value="1"/>
</dbReference>
<name>A0A3B1DNK4_9ZZZZ</name>
<evidence type="ECO:0000256" key="4">
    <source>
        <dbReference type="ARBA" id="ARBA00022837"/>
    </source>
</evidence>
<proteinExistence type="inferred from homology"/>
<dbReference type="EC" id="3.1.6.1" evidence="6"/>
<dbReference type="GO" id="GO:0004065">
    <property type="term" value="F:arylsulfatase activity"/>
    <property type="evidence" value="ECO:0007669"/>
    <property type="project" value="UniProtKB-EC"/>
</dbReference>
<dbReference type="InterPro" id="IPR050738">
    <property type="entry name" value="Sulfatase"/>
</dbReference>
<organism evidence="6">
    <name type="scientific">hydrothermal vent metagenome</name>
    <dbReference type="NCBI Taxonomy" id="652676"/>
    <lineage>
        <taxon>unclassified sequences</taxon>
        <taxon>metagenomes</taxon>
        <taxon>ecological metagenomes</taxon>
    </lineage>
</organism>
<dbReference type="Gene3D" id="3.40.720.10">
    <property type="entry name" value="Alkaline Phosphatase, subunit A"/>
    <property type="match status" value="1"/>
</dbReference>
<dbReference type="Pfam" id="PF00884">
    <property type="entry name" value="Sulfatase"/>
    <property type="match status" value="1"/>
</dbReference>
<evidence type="ECO:0000313" key="6">
    <source>
        <dbReference type="EMBL" id="VAX38433.1"/>
    </source>
</evidence>
<gene>
    <name evidence="6" type="ORF">MNBD_PLANCTO02-3040</name>
</gene>
<feature type="domain" description="Sulfatase N-terminal" evidence="5">
    <location>
        <begin position="29"/>
        <end position="356"/>
    </location>
</feature>
<comment type="similarity">
    <text evidence="1">Belongs to the sulfatase family.</text>
</comment>
<keyword evidence="2" id="KW-0479">Metal-binding</keyword>
<dbReference type="SUPFAM" id="SSF53649">
    <property type="entry name" value="Alkaline phosphatase-like"/>
    <property type="match status" value="1"/>
</dbReference>
<evidence type="ECO:0000259" key="5">
    <source>
        <dbReference type="Pfam" id="PF00884"/>
    </source>
</evidence>
<keyword evidence="4" id="KW-0106">Calcium</keyword>
<accession>A0A3B1DNK4</accession>
<dbReference type="AlphaFoldDB" id="A0A3B1DNK4"/>
<sequence length="472" mass="53874">MLKCLFCWLPFFCLSLGAPAMLLSAEQPPNIILLLADDLGYADLGCFGSSAARTPHIDKLAAEGTTFTQFYAASAVCTPSRASVLSGRYPLRFDIRKHFPDDESHLPRGTVTIPQLLKQAGYQTAHVGKWHLGGLHLKHIRDRKHSIPGPHQHGFDDYLCQNEEQPLRGKLGRARRLFRDGGTCLIRNEKQVDANDPYYHKHFTDINGDETTALIEKFHKQKKPFFLNVWWLVPHKPYEPAPQPHWSQTAKKNISDDQHRFRSMVEHMDAKVGQIIKKLDELGIRENTLILFTSDNGAAYEGHIGDLKGGKTDLHEGGIRVPMIINWKGHIPVGKKTNTLGHTNDLLPTFCAAAGVKLPANVKFDGLNLLPHITEKHPISEKERGTIFWQIDLYRHLQRHYPKPKPYATEIVRRGNWKLLCKEGKGVELFNIKSDRQEKKNLLGQHPEIEKQLTAELQQFLKEPRQRWKEKK</sequence>
<dbReference type="InterPro" id="IPR017850">
    <property type="entry name" value="Alkaline_phosphatase_core_sf"/>
</dbReference>
<dbReference type="PANTHER" id="PTHR42693">
    <property type="entry name" value="ARYLSULFATASE FAMILY MEMBER"/>
    <property type="match status" value="1"/>
</dbReference>
<evidence type="ECO:0000256" key="3">
    <source>
        <dbReference type="ARBA" id="ARBA00022801"/>
    </source>
</evidence>
<dbReference type="GO" id="GO:0046872">
    <property type="term" value="F:metal ion binding"/>
    <property type="evidence" value="ECO:0007669"/>
    <property type="project" value="UniProtKB-KW"/>
</dbReference>
<dbReference type="EMBL" id="UOGL01000201">
    <property type="protein sequence ID" value="VAX38433.1"/>
    <property type="molecule type" value="Genomic_DNA"/>
</dbReference>
<dbReference type="InterPro" id="IPR000917">
    <property type="entry name" value="Sulfatase_N"/>
</dbReference>
<keyword evidence="3 6" id="KW-0378">Hydrolase</keyword>
<dbReference type="PANTHER" id="PTHR42693:SF53">
    <property type="entry name" value="ENDO-4-O-SULFATASE"/>
    <property type="match status" value="1"/>
</dbReference>
<protein>
    <submittedName>
        <fullName evidence="6">Arylsulfatase</fullName>
        <ecNumber evidence="6">3.1.6.1</ecNumber>
    </submittedName>
</protein>
<evidence type="ECO:0000256" key="1">
    <source>
        <dbReference type="ARBA" id="ARBA00008779"/>
    </source>
</evidence>
<reference evidence="6" key="1">
    <citation type="submission" date="2018-06" db="EMBL/GenBank/DDBJ databases">
        <authorList>
            <person name="Zhirakovskaya E."/>
        </authorList>
    </citation>
    <scope>NUCLEOTIDE SEQUENCE</scope>
</reference>
<evidence type="ECO:0000256" key="2">
    <source>
        <dbReference type="ARBA" id="ARBA00022723"/>
    </source>
</evidence>